<comment type="caution">
    <text evidence="13">The sequence shown here is derived from an EMBL/GenBank/DDBJ whole genome shotgun (WGS) entry which is preliminary data.</text>
</comment>
<gene>
    <name evidence="13" type="ORF">AZ78_1048</name>
</gene>
<evidence type="ECO:0000256" key="4">
    <source>
        <dbReference type="ARBA" id="ARBA00022692"/>
    </source>
</evidence>
<sequence>MPHHHSGLRPSRLSRALVAAIFVSAAGAAFAQTPASVDELSTSNKKTTDIGGVVVTGSRIKRTQIEGPSPVTVISSAQIQREGFVTVFDALTTLTQNGGVTQNELNSAGGFTPNGSPVNLRGLGPGRTLLLINGRRAADYPFPYNGQSNFQNFGNIPSAAVDRIEILSGGASAIYGSDAVAGVINVVLKTNFSGDKVTLRGGTSTTGGGDFGNLQWVGGRSGDNWSVTYALEYFADEPVFAFQRDFMDSTDDNPRPVPELGVNQPSASIRLNRPGGAANSYIAPPPGACDRFGGELVPFNFRSVSAGTRAVVNLGQGCGSWKDVGYQTIANGNSDWSGYLYATYDFANGIEAWTSLQGFYSKSKLSGGTEAISGPHIDGTGRVTTWFDTGLNANMNMQRIFTPAEVGGLDAMYQRFTEKSLDVAFGLRGTLGDRFDWDVTVGRAEYRADRTRPRLDGSKVTDWFFGPRLNTTGTPRYRINLDRLYTPLTPAQYQSMSTILKYQSKSWVNQGSATLSGELFDLPAGPLGFAAVLDLTSQGYDLESPPAILPTVMEAYGLTGTNGGGDRDRYAAGLEFSIPILPSLKASLAGRFDKYDDITAVDDAKTWGAGLEWRPLDSLLLRANYSTSFKAPDMHFVFNEGSGSFSSPLDTYRCLNANLTAASCTGSVYNYSMFATSKGEPGLTEETGESWGAGLVWDLTDGLSMSVDYYDIKLDDAVTTLSSTYILDNEGGCRTGLTRTRQPFQFAADSAFCREITSRVTRVAAPGELTDRVTNIRSGPVNQSLLHVAGLDAAMNWRFSTQRFGDYRMELGWTHTLKSERQLLATDPVDKDWRDDPGNFDFRSRVRGSVSWQKDAWNATVFMTRYGSLPNWQETGRIAPYFQWNLNLGKQITDRAKVTVFVNNVFNKFHPSDDGYDSYPYFYRAYSPIGREISAQLEYNFN</sequence>
<dbReference type="InterPro" id="IPR037066">
    <property type="entry name" value="Plug_dom_sf"/>
</dbReference>
<dbReference type="PROSITE" id="PS52016">
    <property type="entry name" value="TONB_DEPENDENT_REC_3"/>
    <property type="match status" value="1"/>
</dbReference>
<evidence type="ECO:0000256" key="3">
    <source>
        <dbReference type="ARBA" id="ARBA00022452"/>
    </source>
</evidence>
<dbReference type="InterPro" id="IPR012910">
    <property type="entry name" value="Plug_dom"/>
</dbReference>
<dbReference type="OrthoDB" id="6276154at2"/>
<keyword evidence="6 8" id="KW-0472">Membrane</keyword>
<dbReference type="SUPFAM" id="SSF56935">
    <property type="entry name" value="Porins"/>
    <property type="match status" value="1"/>
</dbReference>
<feature type="signal peptide" evidence="10">
    <location>
        <begin position="1"/>
        <end position="31"/>
    </location>
</feature>
<keyword evidence="3 8" id="KW-1134">Transmembrane beta strand</keyword>
<dbReference type="Gene3D" id="2.170.130.10">
    <property type="entry name" value="TonB-dependent receptor, plug domain"/>
    <property type="match status" value="1"/>
</dbReference>
<accession>A0A120AFT1</accession>
<evidence type="ECO:0000256" key="6">
    <source>
        <dbReference type="ARBA" id="ARBA00023136"/>
    </source>
</evidence>
<dbReference type="Gene3D" id="2.40.170.20">
    <property type="entry name" value="TonB-dependent receptor, beta-barrel domain"/>
    <property type="match status" value="1"/>
</dbReference>
<evidence type="ECO:0000256" key="1">
    <source>
        <dbReference type="ARBA" id="ARBA00004571"/>
    </source>
</evidence>
<feature type="chain" id="PRO_5007163630" evidence="10">
    <location>
        <begin position="32"/>
        <end position="942"/>
    </location>
</feature>
<dbReference type="PANTHER" id="PTHR47234:SF1">
    <property type="entry name" value="TONB-DEPENDENT RECEPTOR"/>
    <property type="match status" value="1"/>
</dbReference>
<organism evidence="13 14">
    <name type="scientific">Lysobacter capsici AZ78</name>
    <dbReference type="NCBI Taxonomy" id="1444315"/>
    <lineage>
        <taxon>Bacteria</taxon>
        <taxon>Pseudomonadati</taxon>
        <taxon>Pseudomonadota</taxon>
        <taxon>Gammaproteobacteria</taxon>
        <taxon>Lysobacterales</taxon>
        <taxon>Lysobacteraceae</taxon>
        <taxon>Lysobacter</taxon>
    </lineage>
</organism>
<comment type="subcellular location">
    <subcellularLocation>
        <location evidence="1 8">Cell outer membrane</location>
        <topology evidence="1 8">Multi-pass membrane protein</topology>
    </subcellularLocation>
</comment>
<evidence type="ECO:0000256" key="7">
    <source>
        <dbReference type="ARBA" id="ARBA00023237"/>
    </source>
</evidence>
<evidence type="ECO:0000256" key="9">
    <source>
        <dbReference type="RuleBase" id="RU003357"/>
    </source>
</evidence>
<keyword evidence="5 9" id="KW-0798">TonB box</keyword>
<dbReference type="GO" id="GO:0009279">
    <property type="term" value="C:cell outer membrane"/>
    <property type="evidence" value="ECO:0007669"/>
    <property type="project" value="UniProtKB-SubCell"/>
</dbReference>
<feature type="domain" description="TonB-dependent receptor-like beta-barrel" evidence="11">
    <location>
        <begin position="413"/>
        <end position="905"/>
    </location>
</feature>
<evidence type="ECO:0000256" key="5">
    <source>
        <dbReference type="ARBA" id="ARBA00023077"/>
    </source>
</evidence>
<dbReference type="InterPro" id="IPR039426">
    <property type="entry name" value="TonB-dep_rcpt-like"/>
</dbReference>
<keyword evidence="7 8" id="KW-0998">Cell outer membrane</keyword>
<dbReference type="Pfam" id="PF07715">
    <property type="entry name" value="Plug"/>
    <property type="match status" value="1"/>
</dbReference>
<dbReference type="InterPro" id="IPR000531">
    <property type="entry name" value="Beta-barrel_TonB"/>
</dbReference>
<evidence type="ECO:0000313" key="13">
    <source>
        <dbReference type="EMBL" id="KWS03501.1"/>
    </source>
</evidence>
<name>A0A120AFT1_9GAMM</name>
<dbReference type="Pfam" id="PF00593">
    <property type="entry name" value="TonB_dep_Rec_b-barrel"/>
    <property type="match status" value="1"/>
</dbReference>
<feature type="domain" description="TonB-dependent receptor plug" evidence="12">
    <location>
        <begin position="65"/>
        <end position="183"/>
    </location>
</feature>
<evidence type="ECO:0000259" key="11">
    <source>
        <dbReference type="Pfam" id="PF00593"/>
    </source>
</evidence>
<dbReference type="PANTHER" id="PTHR47234">
    <property type="match status" value="1"/>
</dbReference>
<dbReference type="Proteomes" id="UP000023435">
    <property type="component" value="Unassembled WGS sequence"/>
</dbReference>
<evidence type="ECO:0000256" key="10">
    <source>
        <dbReference type="SAM" id="SignalP"/>
    </source>
</evidence>
<reference evidence="13 14" key="1">
    <citation type="journal article" date="2014" name="Genome Announc.">
        <title>Draft Genome Sequence of Lysobacter capsici AZ78, a Bacterium Antagonistic to Plant-Pathogenic Oomycetes.</title>
        <authorList>
            <person name="Puopolo G."/>
            <person name="Sonego P."/>
            <person name="Engelen K."/>
            <person name="Pertot I."/>
        </authorList>
    </citation>
    <scope>NUCLEOTIDE SEQUENCE [LARGE SCALE GENOMIC DNA]</scope>
    <source>
        <strain evidence="13 14">AZ78</strain>
    </source>
</reference>
<dbReference type="InterPro" id="IPR036942">
    <property type="entry name" value="Beta-barrel_TonB_sf"/>
</dbReference>
<evidence type="ECO:0000256" key="8">
    <source>
        <dbReference type="PROSITE-ProRule" id="PRU01360"/>
    </source>
</evidence>
<keyword evidence="10" id="KW-0732">Signal</keyword>
<evidence type="ECO:0000256" key="2">
    <source>
        <dbReference type="ARBA" id="ARBA00022448"/>
    </source>
</evidence>
<dbReference type="RefSeq" id="WP_036115714.1">
    <property type="nucleotide sequence ID" value="NZ_JAJA02000001.1"/>
</dbReference>
<keyword evidence="14" id="KW-1185">Reference proteome</keyword>
<proteinExistence type="inferred from homology"/>
<evidence type="ECO:0000313" key="14">
    <source>
        <dbReference type="Proteomes" id="UP000023435"/>
    </source>
</evidence>
<evidence type="ECO:0000259" key="12">
    <source>
        <dbReference type="Pfam" id="PF07715"/>
    </source>
</evidence>
<dbReference type="AlphaFoldDB" id="A0A120AFT1"/>
<keyword evidence="13" id="KW-0675">Receptor</keyword>
<keyword evidence="2 8" id="KW-0813">Transport</keyword>
<protein>
    <submittedName>
        <fullName evidence="13">Outer membrane receptor protein</fullName>
    </submittedName>
</protein>
<dbReference type="EMBL" id="JAJA02000001">
    <property type="protein sequence ID" value="KWS03501.1"/>
    <property type="molecule type" value="Genomic_DNA"/>
</dbReference>
<keyword evidence="4 8" id="KW-0812">Transmembrane</keyword>
<comment type="similarity">
    <text evidence="8 9">Belongs to the TonB-dependent receptor family.</text>
</comment>